<evidence type="ECO:0000259" key="3">
    <source>
        <dbReference type="PROSITE" id="PS50977"/>
    </source>
</evidence>
<dbReference type="Gene3D" id="1.10.357.10">
    <property type="entry name" value="Tetracycline Repressor, domain 2"/>
    <property type="match status" value="1"/>
</dbReference>
<proteinExistence type="predicted"/>
<dbReference type="SUPFAM" id="SSF46689">
    <property type="entry name" value="Homeodomain-like"/>
    <property type="match status" value="1"/>
</dbReference>
<feature type="domain" description="HTH tetR-type" evidence="3">
    <location>
        <begin position="2"/>
        <end position="62"/>
    </location>
</feature>
<dbReference type="Pfam" id="PF00440">
    <property type="entry name" value="TetR_N"/>
    <property type="match status" value="1"/>
</dbReference>
<dbReference type="InterPro" id="IPR009057">
    <property type="entry name" value="Homeodomain-like_sf"/>
</dbReference>
<evidence type="ECO:0000256" key="2">
    <source>
        <dbReference type="PROSITE-ProRule" id="PRU00335"/>
    </source>
</evidence>
<feature type="DNA-binding region" description="H-T-H motif" evidence="2">
    <location>
        <begin position="25"/>
        <end position="44"/>
    </location>
</feature>
<gene>
    <name evidence="4" type="ORF">BST14_16320</name>
</gene>
<dbReference type="PROSITE" id="PS50977">
    <property type="entry name" value="HTH_TETR_2"/>
    <property type="match status" value="1"/>
</dbReference>
<evidence type="ECO:0000256" key="1">
    <source>
        <dbReference type="ARBA" id="ARBA00023125"/>
    </source>
</evidence>
<dbReference type="GO" id="GO:0003677">
    <property type="term" value="F:DNA binding"/>
    <property type="evidence" value="ECO:0007669"/>
    <property type="project" value="UniProtKB-UniRule"/>
</dbReference>
<evidence type="ECO:0000313" key="4">
    <source>
        <dbReference type="EMBL" id="ORA12721.1"/>
    </source>
</evidence>
<dbReference type="AlphaFoldDB" id="A0A1W9ZE25"/>
<accession>A0A1W9ZE25</accession>
<keyword evidence="5" id="KW-1185">Reference proteome</keyword>
<dbReference type="InterPro" id="IPR001647">
    <property type="entry name" value="HTH_TetR"/>
</dbReference>
<organism evidence="4 5">
    <name type="scientific">Mycobacterium arosiense ATCC BAA-1401 = DSM 45069</name>
    <dbReference type="NCBI Taxonomy" id="1265311"/>
    <lineage>
        <taxon>Bacteria</taxon>
        <taxon>Bacillati</taxon>
        <taxon>Actinomycetota</taxon>
        <taxon>Actinomycetes</taxon>
        <taxon>Mycobacteriales</taxon>
        <taxon>Mycobacteriaceae</taxon>
        <taxon>Mycobacterium</taxon>
        <taxon>Mycobacterium avium complex (MAC)</taxon>
    </lineage>
</organism>
<reference evidence="4 5" key="1">
    <citation type="submission" date="2016-12" db="EMBL/GenBank/DDBJ databases">
        <title>The new phylogeny of genus Mycobacterium.</title>
        <authorList>
            <person name="Tortoli E."/>
            <person name="Trovato A."/>
            <person name="Cirillo D.M."/>
        </authorList>
    </citation>
    <scope>NUCLEOTIDE SEQUENCE [LARGE SCALE GENOMIC DNA]</scope>
    <source>
        <strain evidence="4 5">DSM 45069</strain>
    </source>
</reference>
<dbReference type="EMBL" id="MVHG01000041">
    <property type="protein sequence ID" value="ORA12721.1"/>
    <property type="molecule type" value="Genomic_DNA"/>
</dbReference>
<evidence type="ECO:0000313" key="5">
    <source>
        <dbReference type="Proteomes" id="UP000192707"/>
    </source>
</evidence>
<comment type="caution">
    <text evidence="4">The sequence shown here is derived from an EMBL/GenBank/DDBJ whole genome shotgun (WGS) entry which is preliminary data.</text>
</comment>
<dbReference type="Proteomes" id="UP000192707">
    <property type="component" value="Unassembled WGS sequence"/>
</dbReference>
<protein>
    <submittedName>
        <fullName evidence="4">TetR family transcriptional regulator</fullName>
    </submittedName>
</protein>
<name>A0A1W9ZE25_MYCAI</name>
<keyword evidence="1 2" id="KW-0238">DNA-binding</keyword>
<sequence length="198" mass="21310">MRRSRAALMSSAIAVVTTHGTTNVGLSEIAERADVSRKVAYQQFGDLQTLLLEAGLDLARRELVPDVETLPPGRTRALACARHFAEHRVFYRALLTSSSGFALEAGLAQLLWPYTRDRLEELFGGEFDPQLIGDLAVHLGGGAMAMLKAWLTRGENHLDAEAFADRMLRVAYFLVPAGAASLTDNGVDGSPTPSNGGT</sequence>